<gene>
    <name evidence="10" type="ORF">OTK00_002181</name>
</gene>
<keyword evidence="11" id="KW-1185">Reference proteome</keyword>
<dbReference type="PROSITE" id="PS00698">
    <property type="entry name" value="GH9_3"/>
    <property type="match status" value="1"/>
</dbReference>
<feature type="domain" description="CBM3" evidence="9">
    <location>
        <begin position="898"/>
        <end position="1048"/>
    </location>
</feature>
<evidence type="ECO:0000256" key="8">
    <source>
        <dbReference type="SAM" id="MobiDB-lite"/>
    </source>
</evidence>
<evidence type="ECO:0000256" key="1">
    <source>
        <dbReference type="ARBA" id="ARBA00022801"/>
    </source>
</evidence>
<dbReference type="Pfam" id="PF00942">
    <property type="entry name" value="CBM_3"/>
    <property type="match status" value="4"/>
</dbReference>
<dbReference type="Gene3D" id="2.60.40.1180">
    <property type="entry name" value="Golgi alpha-mannosidase II"/>
    <property type="match status" value="1"/>
</dbReference>
<dbReference type="Pfam" id="PF00759">
    <property type="entry name" value="Glyco_hydro_9"/>
    <property type="match status" value="1"/>
</dbReference>
<dbReference type="Gene3D" id="3.20.20.80">
    <property type="entry name" value="Glycosidases"/>
    <property type="match status" value="1"/>
</dbReference>
<dbReference type="SUPFAM" id="SSF51445">
    <property type="entry name" value="(Trans)glycosidases"/>
    <property type="match status" value="1"/>
</dbReference>
<keyword evidence="7" id="KW-0136">Cellulose degradation</keyword>
<proteinExistence type="inferred from homology"/>
<dbReference type="PANTHER" id="PTHR22298">
    <property type="entry name" value="ENDO-1,4-BETA-GLUCANASE"/>
    <property type="match status" value="1"/>
</dbReference>
<feature type="compositionally biased region" description="Low complexity" evidence="8">
    <location>
        <begin position="631"/>
        <end position="656"/>
    </location>
</feature>
<dbReference type="InterPro" id="IPR018221">
    <property type="entry name" value="Glyco_hydro_9_His_AS"/>
</dbReference>
<dbReference type="InterPro" id="IPR012341">
    <property type="entry name" value="6hp_glycosidase-like_sf"/>
</dbReference>
<accession>A0ABY7BM55</accession>
<dbReference type="SMART" id="SM01067">
    <property type="entry name" value="CBM_3"/>
    <property type="match status" value="4"/>
</dbReference>
<dbReference type="InterPro" id="IPR013780">
    <property type="entry name" value="Glyco_hydro_b"/>
</dbReference>
<evidence type="ECO:0000256" key="5">
    <source>
        <dbReference type="PROSITE-ProRule" id="PRU10059"/>
    </source>
</evidence>
<dbReference type="Gene3D" id="2.60.40.710">
    <property type="entry name" value="Endoglucanase-like"/>
    <property type="match status" value="4"/>
</dbReference>
<protein>
    <recommendedName>
        <fullName evidence="7">Endoglucanase</fullName>
        <ecNumber evidence="7">3.2.1.4</ecNumber>
    </recommendedName>
</protein>
<feature type="active site" evidence="6">
    <location>
        <position position="441"/>
    </location>
</feature>
<dbReference type="SUPFAM" id="SSF48208">
    <property type="entry name" value="Six-hairpin glycosidases"/>
    <property type="match status" value="1"/>
</dbReference>
<evidence type="ECO:0000313" key="10">
    <source>
        <dbReference type="EMBL" id="WAM33659.1"/>
    </source>
</evidence>
<feature type="active site" evidence="5">
    <location>
        <position position="394"/>
    </location>
</feature>
<feature type="region of interest" description="Disordered" evidence="8">
    <location>
        <begin position="631"/>
        <end position="684"/>
    </location>
</feature>
<keyword evidence="2 5" id="KW-0119">Carbohydrate metabolism</keyword>
<evidence type="ECO:0000313" key="11">
    <source>
        <dbReference type="Proteomes" id="UP001164909"/>
    </source>
</evidence>
<dbReference type="PROSITE" id="PS51172">
    <property type="entry name" value="CBM3"/>
    <property type="match status" value="4"/>
</dbReference>
<dbReference type="InterPro" id="IPR033126">
    <property type="entry name" value="Glyco_hydro_9_Asp/Glu_AS"/>
</dbReference>
<dbReference type="Pfam" id="PF12891">
    <property type="entry name" value="Glyco_hydro_44"/>
    <property type="match status" value="1"/>
</dbReference>
<feature type="domain" description="CBM3" evidence="9">
    <location>
        <begin position="1049"/>
        <end position="1199"/>
    </location>
</feature>
<dbReference type="InterPro" id="IPR008928">
    <property type="entry name" value="6-hairpin_glycosidase_sf"/>
</dbReference>
<dbReference type="Gene3D" id="1.50.10.10">
    <property type="match status" value="1"/>
</dbReference>
<feature type="compositionally biased region" description="Low complexity" evidence="8">
    <location>
        <begin position="1226"/>
        <end position="1240"/>
    </location>
</feature>
<evidence type="ECO:0000256" key="4">
    <source>
        <dbReference type="ARBA" id="ARBA00023326"/>
    </source>
</evidence>
<evidence type="ECO:0000259" key="9">
    <source>
        <dbReference type="PROSITE" id="PS51172"/>
    </source>
</evidence>
<dbReference type="InterPro" id="IPR017853">
    <property type="entry name" value="GH"/>
</dbReference>
<keyword evidence="4 5" id="KW-0624">Polysaccharide degradation</keyword>
<dbReference type="SUPFAM" id="SSF49384">
    <property type="entry name" value="Carbohydrate-binding domain"/>
    <property type="match status" value="4"/>
</dbReference>
<evidence type="ECO:0000256" key="2">
    <source>
        <dbReference type="ARBA" id="ARBA00023277"/>
    </source>
</evidence>
<feature type="region of interest" description="Disordered" evidence="8">
    <location>
        <begin position="834"/>
        <end position="886"/>
    </location>
</feature>
<dbReference type="EC" id="3.2.1.4" evidence="7"/>
<dbReference type="RefSeq" id="WP_045168810.1">
    <property type="nucleotide sequence ID" value="NZ_CP113865.1"/>
</dbReference>
<reference evidence="10" key="1">
    <citation type="submission" date="2022-12" db="EMBL/GenBank/DDBJ databases">
        <authorList>
            <person name="Bing R.G."/>
            <person name="Willard D.J."/>
            <person name="Manesh M.J.H."/>
            <person name="Laemthong T."/>
            <person name="Crosby J.R."/>
            <person name="Kelly R.M."/>
        </authorList>
    </citation>
    <scope>NUCLEOTIDE SEQUENCE</scope>
    <source>
        <strain evidence="10">DSM 8990</strain>
    </source>
</reference>
<comment type="catalytic activity">
    <reaction evidence="7">
        <text>Endohydrolysis of (1-&gt;4)-beta-D-glucosidic linkages in cellulose, lichenin and cereal beta-D-glucans.</text>
        <dbReference type="EC" id="3.2.1.4"/>
    </reaction>
</comment>
<comment type="similarity">
    <text evidence="5 7">Belongs to the glycosyl hydrolase 9 (cellulase E) family.</text>
</comment>
<feature type="domain" description="CBM3" evidence="9">
    <location>
        <begin position="682"/>
        <end position="835"/>
    </location>
</feature>
<dbReference type="InterPro" id="IPR008965">
    <property type="entry name" value="CBM2/CBM3_carb-bd_dom_sf"/>
</dbReference>
<feature type="compositionally biased region" description="Pro residues" evidence="8">
    <location>
        <begin position="1211"/>
        <end position="1225"/>
    </location>
</feature>
<dbReference type="InterPro" id="IPR001701">
    <property type="entry name" value="Glyco_hydro_9"/>
</dbReference>
<dbReference type="GO" id="GO:0016787">
    <property type="term" value="F:hydrolase activity"/>
    <property type="evidence" value="ECO:0007669"/>
    <property type="project" value="UniProtKB-KW"/>
</dbReference>
<dbReference type="Proteomes" id="UP001164909">
    <property type="component" value="Chromosome"/>
</dbReference>
<dbReference type="InterPro" id="IPR001956">
    <property type="entry name" value="CBM3"/>
</dbReference>
<feature type="compositionally biased region" description="Low complexity" evidence="8">
    <location>
        <begin position="837"/>
        <end position="857"/>
    </location>
</feature>
<feature type="active site" evidence="6">
    <location>
        <position position="432"/>
    </location>
</feature>
<evidence type="ECO:0000256" key="6">
    <source>
        <dbReference type="PROSITE-ProRule" id="PRU10060"/>
    </source>
</evidence>
<dbReference type="InterPro" id="IPR036966">
    <property type="entry name" value="CBM3_sf"/>
</dbReference>
<feature type="region of interest" description="Disordered" evidence="8">
    <location>
        <begin position="1198"/>
        <end position="1243"/>
    </location>
</feature>
<dbReference type="InterPro" id="IPR024745">
    <property type="entry name" value="GH44_cat"/>
</dbReference>
<evidence type="ECO:0000256" key="7">
    <source>
        <dbReference type="RuleBase" id="RU361166"/>
    </source>
</evidence>
<feature type="domain" description="CBM3" evidence="9">
    <location>
        <begin position="476"/>
        <end position="632"/>
    </location>
</feature>
<evidence type="ECO:0000256" key="3">
    <source>
        <dbReference type="ARBA" id="ARBA00023295"/>
    </source>
</evidence>
<dbReference type="PROSITE" id="PS00592">
    <property type="entry name" value="GH9_2"/>
    <property type="match status" value="1"/>
</dbReference>
<keyword evidence="1 5" id="KW-0378">Hydrolase</keyword>
<name>A0ABY7BM55_9FIRM</name>
<sequence>MKVIKRAFSIIVLFVLILSVCFPGIMPVKAYAGGTYNYGEALQKTIMFYEFQMSGKLPSWVRNNWRGDSGLDDGKDVGLDLTGGWHDAGDHVKFNLPMSYSASMLGWAVYEYKDAFVKSKQLEHILNQIEWANDYFVKCHPSKYVYYYQVGDPIADHNFWGPAEVMQMKRPAYKCDLSNPASSVVAETAASLAVASIVIKERNSQKAVSYLQHAKDLFEFADTTRSDAGYTAATGFYTSGGFIDDLGWAAVWLYIATNDSSYLAKAEELMSEYANGTNTWTQCWDDVRYGTLIMLAKITGKELYKGAVERNLDYWTDRITYTPKGMAYLTGWGSLRYATTAAFLACVYADWSGCDSNKKTKYLNFAKSQIDYALGSTGRSFVVGFGTNYPQHPHHRNAHSSWANSMKIPEYHRHILYGALVGGPGSDDSYNDDITDYVQNEVACDYNAGIVGALAKMYQLYGGEPIDNFKAIETPTNDEIFVESKFGNSQGPNYTEVISYIYNRTGWPPRVTDKLSFKYFIDLTELVQAGYSPDVVKVDTYYIEGGKISGPYVWDKNRNIYYVLVDFSGTKIYPGGEVEHKKQAQFKISVPQGYPWDPTNDPSYKGLTSQLEKNKYIAAYDNNNLVWGLEPGAATSTPAPTATPTSTPTPTVTVTPTPTPTPTPTVSVTPTPTPTPTGAPGTGSGLKVLYKNNETSASAASIRPWFKIVNGGSSSVDLSRVKIRYWYTVDGDKPQSAVCDWAQIGASNVTFNFVKLSSGVSGADYYLEVGFSSGAGQLQPGKDTGDIQVRFNKNDWSNYNQADDWSWMQSMTNYGENTKVTLYVDGVLVWGQEPGGATPAPTSTATPTPRPTVTSTPTPTPTPTPTATATPTPTVSVMPTPAPTASPAGGSYWIPSESYGALKVWYANGNLSSTTNVLNPKIKIENVGTTAVDLSRVKVRYWYTIDGEATQNVSVASSINPAYIDVKFVKLRANAGGADYYVEVGFKSGAGVLAAGQSTKEIRLSIQKGSGSYNQSNDYSVRSVTSYIENEKVTGYIDDVLVWGKEPGRNAQIKVWYANGNLSSTTNVLNPKIKIENVGTTAVDLSRVKVRYWYTIDGEATQSVSVASSINPAYIDVRVVKLRANAGGADYYVEVGFKSGAGVLAAGQSTKEIRLSIQKSSGSYNQSNDYSVRSVTSYIENEKVTGYIDDAIVWGREPSRGTKPAGGVTPTPAPTPTVTPTPTPTPTVTVTPTPTPAVTPDVKISIDTSSGRTKISPYIYGANQDIQGVVHPARRLGGNRLTGYNWENNMSNAGSDWYHSSDDYMCYIMGITGNDKKVPAAVVSKFHEQSIKQNAYSAITLQMAGYVAKDGNGTVSESETAPSPRWAEVKFKKDGALSLQPDVNDNYVYMDEFINYLINKYGKASSATGIKGYILDNEPDLWSATHPRIHPQKVTCSELINKSVELAKVIKTLDPDAEVFGPASYGFAGYLTLQDAPDWNQVKGNHRWFLSWYLEQMKKASDSFGKRLLDVLDIHWYPEAQGGGVRICFDGENNTSRDVAIARMQAPRTLWDPTYKTAQKGQITAGENSWINQWFPEYLPLLPNIKADIDKYYPGTKLAITEFDYGGKDHISGGIALADVLGIFGKYGVYMAARWGDSGSYAQAAYNIYLNYDGKGSRYGSTCVSAETTDVENMPVYASIEGEDDSTVHIILINRNYDRKLKAEIKMNNTRVYTGGEIYGFDSTSSQIRKIGVLSNIQNNTITIEVPNLTVYHIVLTSSK</sequence>
<feature type="compositionally biased region" description="Low complexity" evidence="8">
    <location>
        <begin position="865"/>
        <end position="886"/>
    </location>
</feature>
<keyword evidence="3 5" id="KW-0326">Glycosidase</keyword>
<dbReference type="EMBL" id="CP113865">
    <property type="protein sequence ID" value="WAM33659.1"/>
    <property type="molecule type" value="Genomic_DNA"/>
</dbReference>
<organism evidence="10 11">
    <name type="scientific">Caldicellulosiruptor morganii</name>
    <dbReference type="NCBI Taxonomy" id="1387555"/>
    <lineage>
        <taxon>Bacteria</taxon>
        <taxon>Bacillati</taxon>
        <taxon>Bacillota</taxon>
        <taxon>Bacillota incertae sedis</taxon>
        <taxon>Caldicellulosiruptorales</taxon>
        <taxon>Caldicellulosiruptoraceae</taxon>
        <taxon>Caldicellulosiruptor</taxon>
    </lineage>
</organism>